<dbReference type="AlphaFoldDB" id="A0A1V9XKY3"/>
<dbReference type="SMART" id="SM00696">
    <property type="entry name" value="DM9"/>
    <property type="match status" value="2"/>
</dbReference>
<dbReference type="InParanoid" id="A0A1V9XKY3"/>
<organism evidence="1 2">
    <name type="scientific">Tropilaelaps mercedesae</name>
    <dbReference type="NCBI Taxonomy" id="418985"/>
    <lineage>
        <taxon>Eukaryota</taxon>
        <taxon>Metazoa</taxon>
        <taxon>Ecdysozoa</taxon>
        <taxon>Arthropoda</taxon>
        <taxon>Chelicerata</taxon>
        <taxon>Arachnida</taxon>
        <taxon>Acari</taxon>
        <taxon>Parasitiformes</taxon>
        <taxon>Mesostigmata</taxon>
        <taxon>Gamasina</taxon>
        <taxon>Dermanyssoidea</taxon>
        <taxon>Laelapidae</taxon>
        <taxon>Tropilaelaps</taxon>
    </lineage>
</organism>
<name>A0A1V9XKY3_9ACAR</name>
<dbReference type="InterPro" id="IPR006616">
    <property type="entry name" value="DM9_repeat"/>
</dbReference>
<evidence type="ECO:0008006" key="3">
    <source>
        <dbReference type="Google" id="ProtNLM"/>
    </source>
</evidence>
<accession>A0A1V9XKY3</accession>
<gene>
    <name evidence="1" type="ORF">BIW11_09228</name>
</gene>
<proteinExistence type="predicted"/>
<reference evidence="1 2" key="1">
    <citation type="journal article" date="2017" name="Gigascience">
        <title>Draft genome of the honey bee ectoparasitic mite, Tropilaelaps mercedesae, is shaped by the parasitic life history.</title>
        <authorList>
            <person name="Dong X."/>
            <person name="Armstrong S.D."/>
            <person name="Xia D."/>
            <person name="Makepeace B.L."/>
            <person name="Darby A.C."/>
            <person name="Kadowaki T."/>
        </authorList>
    </citation>
    <scope>NUCLEOTIDE SEQUENCE [LARGE SCALE GENOMIC DNA]</scope>
    <source>
        <strain evidence="1">Wuxi-XJTLU</strain>
    </source>
</reference>
<comment type="caution">
    <text evidence="1">The sequence shown here is derived from an EMBL/GenBank/DDBJ whole genome shotgun (WGS) entry which is preliminary data.</text>
</comment>
<dbReference type="Pfam" id="PF11901">
    <property type="entry name" value="DM9"/>
    <property type="match status" value="1"/>
</dbReference>
<evidence type="ECO:0000313" key="2">
    <source>
        <dbReference type="Proteomes" id="UP000192247"/>
    </source>
</evidence>
<dbReference type="PANTHER" id="PTHR31649:SF1">
    <property type="entry name" value="FARNESOIC ACID O-METHYL TRANSFERASE DOMAIN-CONTAINING PROTEIN"/>
    <property type="match status" value="1"/>
</dbReference>
<protein>
    <recommendedName>
        <fullName evidence="3">Natterin-3-like</fullName>
    </recommendedName>
</protein>
<dbReference type="Proteomes" id="UP000192247">
    <property type="component" value="Unassembled WGS sequence"/>
</dbReference>
<dbReference type="EMBL" id="MNPL01008522">
    <property type="protein sequence ID" value="OQR74200.1"/>
    <property type="molecule type" value="Genomic_DNA"/>
</dbReference>
<evidence type="ECO:0000313" key="1">
    <source>
        <dbReference type="EMBL" id="OQR74200.1"/>
    </source>
</evidence>
<dbReference type="FunCoup" id="A0A1V9XKY3">
    <property type="interactions" value="63"/>
</dbReference>
<dbReference type="PANTHER" id="PTHR31649">
    <property type="entry name" value="AGAP009604-PA"/>
    <property type="match status" value="1"/>
</dbReference>
<dbReference type="OrthoDB" id="2142040at2759"/>
<keyword evidence="2" id="KW-1185">Reference proteome</keyword>
<dbReference type="STRING" id="418985.A0A1V9XKY3"/>
<sequence length="152" mass="16713">MLCQWVPTSGSNIPANALYGGNDSSGETLYIGRTRHNEDIVPGKVVPSHQCCYVPWGGEENRHSDYEVLIAQSESEFTWEPASGGRLPTGAMQGGITEEGEPLYIGRAKHEDSLTVGKIQPSQHCCYIAYGGREIRCSDYEVLACRVVRLFC</sequence>